<proteinExistence type="predicted"/>
<dbReference type="Proteomes" id="UP000177050">
    <property type="component" value="Unassembled WGS sequence"/>
</dbReference>
<evidence type="ECO:0000313" key="10">
    <source>
        <dbReference type="EMBL" id="OGK73235.1"/>
    </source>
</evidence>
<name>A0A1F7KZC2_9BACT</name>
<evidence type="ECO:0000256" key="6">
    <source>
        <dbReference type="ARBA" id="ARBA00022989"/>
    </source>
</evidence>
<organism evidence="10 11">
    <name type="scientific">Candidatus Roizmanbacteria bacterium RIFOXYD1_FULL_38_12</name>
    <dbReference type="NCBI Taxonomy" id="1802093"/>
    <lineage>
        <taxon>Bacteria</taxon>
        <taxon>Candidatus Roizmaniibacteriota</taxon>
    </lineage>
</organism>
<feature type="domain" description="Glycosyltransferase RgtA/B/C/D-like" evidence="9">
    <location>
        <begin position="65"/>
        <end position="227"/>
    </location>
</feature>
<keyword evidence="5 8" id="KW-0812">Transmembrane</keyword>
<reference evidence="10 11" key="1">
    <citation type="journal article" date="2016" name="Nat. Commun.">
        <title>Thousands of microbial genomes shed light on interconnected biogeochemical processes in an aquifer system.</title>
        <authorList>
            <person name="Anantharaman K."/>
            <person name="Brown C.T."/>
            <person name="Hug L.A."/>
            <person name="Sharon I."/>
            <person name="Castelle C.J."/>
            <person name="Probst A.J."/>
            <person name="Thomas B.C."/>
            <person name="Singh A."/>
            <person name="Wilkins M.J."/>
            <person name="Karaoz U."/>
            <person name="Brodie E.L."/>
            <person name="Williams K.H."/>
            <person name="Hubbard S.S."/>
            <person name="Banfield J.F."/>
        </authorList>
    </citation>
    <scope>NUCLEOTIDE SEQUENCE [LARGE SCALE GENOMIC DNA]</scope>
</reference>
<dbReference type="EMBL" id="MGBR01000001">
    <property type="protein sequence ID" value="OGK73235.1"/>
    <property type="molecule type" value="Genomic_DNA"/>
</dbReference>
<protein>
    <recommendedName>
        <fullName evidence="9">Glycosyltransferase RgtA/B/C/D-like domain-containing protein</fullName>
    </recommendedName>
</protein>
<comment type="subcellular location">
    <subcellularLocation>
        <location evidence="1">Cell membrane</location>
        <topology evidence="1">Multi-pass membrane protein</topology>
    </subcellularLocation>
</comment>
<feature type="transmembrane region" description="Helical" evidence="8">
    <location>
        <begin position="340"/>
        <end position="360"/>
    </location>
</feature>
<dbReference type="Pfam" id="PF13231">
    <property type="entry name" value="PMT_2"/>
    <property type="match status" value="1"/>
</dbReference>
<dbReference type="PANTHER" id="PTHR33908">
    <property type="entry name" value="MANNOSYLTRANSFERASE YKCB-RELATED"/>
    <property type="match status" value="1"/>
</dbReference>
<feature type="transmembrane region" description="Helical" evidence="8">
    <location>
        <begin position="289"/>
        <end position="306"/>
    </location>
</feature>
<evidence type="ECO:0000256" key="1">
    <source>
        <dbReference type="ARBA" id="ARBA00004651"/>
    </source>
</evidence>
<evidence type="ECO:0000256" key="5">
    <source>
        <dbReference type="ARBA" id="ARBA00022692"/>
    </source>
</evidence>
<dbReference type="PANTHER" id="PTHR33908:SF11">
    <property type="entry name" value="MEMBRANE PROTEIN"/>
    <property type="match status" value="1"/>
</dbReference>
<evidence type="ECO:0000256" key="3">
    <source>
        <dbReference type="ARBA" id="ARBA00022676"/>
    </source>
</evidence>
<feature type="transmembrane region" description="Helical" evidence="8">
    <location>
        <begin position="117"/>
        <end position="136"/>
    </location>
</feature>
<evidence type="ECO:0000256" key="7">
    <source>
        <dbReference type="ARBA" id="ARBA00023136"/>
    </source>
</evidence>
<dbReference type="GO" id="GO:0005886">
    <property type="term" value="C:plasma membrane"/>
    <property type="evidence" value="ECO:0007669"/>
    <property type="project" value="UniProtKB-SubCell"/>
</dbReference>
<evidence type="ECO:0000256" key="8">
    <source>
        <dbReference type="SAM" id="Phobius"/>
    </source>
</evidence>
<dbReference type="InterPro" id="IPR050297">
    <property type="entry name" value="LipidA_mod_glycosyltrf_83"/>
</dbReference>
<keyword evidence="7 8" id="KW-0472">Membrane</keyword>
<feature type="transmembrane region" description="Helical" evidence="8">
    <location>
        <begin position="372"/>
        <end position="389"/>
    </location>
</feature>
<accession>A0A1F7KZC2</accession>
<evidence type="ECO:0000256" key="2">
    <source>
        <dbReference type="ARBA" id="ARBA00022475"/>
    </source>
</evidence>
<sequence>MTLPKNTIKKYLPLILLFGVSLFVVFYHFLSIPKRTTFDEIEFAKLAIQLGKQSYTPYSQLATGHATLYFYIILLSFKLFGISLFALRLPSLIFGLFNPLIFYNILKKVFNKKPSSIVYALTPLLLSLIFVTMRWYFNFARFGFEATFLLFLEFSSLFFMLHHIETKKWSPLVLSGVFAGLAYNSYQPGRIFILIPLTLLIHSFFVMKAKRITTLSYFLVPFFLLILPLSIYLNINKDTRFYQQFYPDNHEMALQEKGQFFVRNLSSTVGIFMIKGDVNGRHNYPNKPALNLILGFFFLFGLILALKQIKNKYNQFFLLWFLISLAPTLFTYPWENPNMLRTFTVLPSVVYFIGLSLQFISNIGMVKKYVPQKVLLIAIILLFSVSTVYELRTYFVHQKTVFEEAFEAERDLKSYLPMEQINEK</sequence>
<gene>
    <name evidence="10" type="ORF">A3K52_00300</name>
</gene>
<dbReference type="GO" id="GO:0009103">
    <property type="term" value="P:lipopolysaccharide biosynthetic process"/>
    <property type="evidence" value="ECO:0007669"/>
    <property type="project" value="UniProtKB-ARBA"/>
</dbReference>
<evidence type="ECO:0000259" key="9">
    <source>
        <dbReference type="Pfam" id="PF13231"/>
    </source>
</evidence>
<comment type="caution">
    <text evidence="10">The sequence shown here is derived from an EMBL/GenBank/DDBJ whole genome shotgun (WGS) entry which is preliminary data.</text>
</comment>
<feature type="transmembrane region" description="Helical" evidence="8">
    <location>
        <begin position="68"/>
        <end position="97"/>
    </location>
</feature>
<feature type="transmembrane region" description="Helical" evidence="8">
    <location>
        <begin position="12"/>
        <end position="30"/>
    </location>
</feature>
<dbReference type="InterPro" id="IPR038731">
    <property type="entry name" value="RgtA/B/C-like"/>
</dbReference>
<keyword evidence="4" id="KW-0808">Transferase</keyword>
<feature type="transmembrane region" description="Helical" evidence="8">
    <location>
        <begin position="214"/>
        <end position="235"/>
    </location>
</feature>
<keyword evidence="2" id="KW-1003">Cell membrane</keyword>
<dbReference type="GO" id="GO:0016763">
    <property type="term" value="F:pentosyltransferase activity"/>
    <property type="evidence" value="ECO:0007669"/>
    <property type="project" value="TreeGrafter"/>
</dbReference>
<feature type="transmembrane region" description="Helical" evidence="8">
    <location>
        <begin position="191"/>
        <end position="207"/>
    </location>
</feature>
<keyword evidence="3" id="KW-0328">Glycosyltransferase</keyword>
<evidence type="ECO:0000256" key="4">
    <source>
        <dbReference type="ARBA" id="ARBA00022679"/>
    </source>
</evidence>
<keyword evidence="6 8" id="KW-1133">Transmembrane helix</keyword>
<evidence type="ECO:0000313" key="11">
    <source>
        <dbReference type="Proteomes" id="UP000177050"/>
    </source>
</evidence>
<feature type="transmembrane region" description="Helical" evidence="8">
    <location>
        <begin position="142"/>
        <end position="162"/>
    </location>
</feature>
<feature type="transmembrane region" description="Helical" evidence="8">
    <location>
        <begin position="313"/>
        <end position="334"/>
    </location>
</feature>
<dbReference type="AlphaFoldDB" id="A0A1F7KZC2"/>